<dbReference type="Gene3D" id="3.30.70.60">
    <property type="match status" value="1"/>
</dbReference>
<dbReference type="PANTHER" id="PTHR39555:SF1">
    <property type="entry name" value="TYPE IV PILUS INNER MEMBRANE COMPONENT PILO"/>
    <property type="match status" value="1"/>
</dbReference>
<keyword evidence="1" id="KW-0472">Membrane</keyword>
<dbReference type="GO" id="GO:0043683">
    <property type="term" value="P:type IV pilus assembly"/>
    <property type="evidence" value="ECO:0007669"/>
    <property type="project" value="InterPro"/>
</dbReference>
<organism evidence="2">
    <name type="scientific">uncultured Truepera sp</name>
    <dbReference type="NCBI Taxonomy" id="543023"/>
    <lineage>
        <taxon>Bacteria</taxon>
        <taxon>Thermotogati</taxon>
        <taxon>Deinococcota</taxon>
        <taxon>Deinococci</taxon>
        <taxon>Trueperales</taxon>
        <taxon>Trueperaceae</taxon>
        <taxon>Truepera</taxon>
        <taxon>environmental samples</taxon>
    </lineage>
</organism>
<sequence>MSRPARLGAGDASRPGRARTLKLRGRELVLAVFAVSVLAALLWYFYLYTPTQARIQTLTSENLQLESDVSLGRAARANLPALRAEVAELKAERDAFLALLPEQNEVAELLDQLRNAAHDARVSFTGLQNVGPASEVVPGVRLLNFSLATQGNYTRTIAFLRSLEALPRFTRVGRVGLSIGTDAQADPSLAATYDFTVYSYTGVDTVDPAAEPSLDPNATGTETP</sequence>
<dbReference type="PANTHER" id="PTHR39555">
    <property type="entry name" value="FIMBRIAL ASSEMBLY PROTEIN PILO-LIKE PROTEIN-RELATED"/>
    <property type="match status" value="1"/>
</dbReference>
<proteinExistence type="predicted"/>
<name>A0A6J4VSW2_9DEIN</name>
<dbReference type="EMBL" id="CADCWP010000359">
    <property type="protein sequence ID" value="CAA9588348.1"/>
    <property type="molecule type" value="Genomic_DNA"/>
</dbReference>
<dbReference type="InterPro" id="IPR014717">
    <property type="entry name" value="Transl_elong_EF1B/ribsomal_bS6"/>
</dbReference>
<dbReference type="InterPro" id="IPR007445">
    <property type="entry name" value="PilO"/>
</dbReference>
<evidence type="ECO:0000313" key="2">
    <source>
        <dbReference type="EMBL" id="CAA9588348.1"/>
    </source>
</evidence>
<dbReference type="AlphaFoldDB" id="A0A6J4VSW2"/>
<feature type="transmembrane region" description="Helical" evidence="1">
    <location>
        <begin position="28"/>
        <end position="46"/>
    </location>
</feature>
<keyword evidence="1" id="KW-0812">Transmembrane</keyword>
<gene>
    <name evidence="2" type="ORF">AVDCRST_MAG86-4079</name>
</gene>
<dbReference type="Pfam" id="PF04350">
    <property type="entry name" value="PilO"/>
    <property type="match status" value="1"/>
</dbReference>
<evidence type="ECO:0008006" key="3">
    <source>
        <dbReference type="Google" id="ProtNLM"/>
    </source>
</evidence>
<evidence type="ECO:0000256" key="1">
    <source>
        <dbReference type="SAM" id="Phobius"/>
    </source>
</evidence>
<reference evidence="2" key="1">
    <citation type="submission" date="2020-02" db="EMBL/GenBank/DDBJ databases">
        <authorList>
            <person name="Meier V. D."/>
        </authorList>
    </citation>
    <scope>NUCLEOTIDE SEQUENCE</scope>
    <source>
        <strain evidence="2">AVDCRST_MAG86</strain>
    </source>
</reference>
<accession>A0A6J4VSW2</accession>
<dbReference type="GO" id="GO:0043107">
    <property type="term" value="P:type IV pilus-dependent motility"/>
    <property type="evidence" value="ECO:0007669"/>
    <property type="project" value="InterPro"/>
</dbReference>
<protein>
    <recommendedName>
        <fullName evidence="3">Type IV pilus biogenesis protein PilO</fullName>
    </recommendedName>
</protein>
<keyword evidence="1" id="KW-1133">Transmembrane helix</keyword>